<proteinExistence type="predicted"/>
<reference evidence="3" key="1">
    <citation type="submission" date="2016-10" db="EMBL/GenBank/DDBJ databases">
        <authorList>
            <person name="Varghese N."/>
            <person name="Submissions S."/>
        </authorList>
    </citation>
    <scope>NUCLEOTIDE SEQUENCE [LARGE SCALE GENOMIC DNA]</scope>
    <source>
        <strain evidence="3">DSM 18887</strain>
    </source>
</reference>
<feature type="signal peptide" evidence="1">
    <location>
        <begin position="1"/>
        <end position="30"/>
    </location>
</feature>
<keyword evidence="1" id="KW-0732">Signal</keyword>
<gene>
    <name evidence="2" type="ORF">SAMN03080615_01780</name>
</gene>
<evidence type="ECO:0000313" key="3">
    <source>
        <dbReference type="Proteomes" id="UP000198749"/>
    </source>
</evidence>
<protein>
    <submittedName>
        <fullName evidence="2">Uncharacterized protein</fullName>
    </submittedName>
</protein>
<sequence length="153" mass="17160">MNSFFRINMLHSLKILLLCFAVQFLQPAVAAGILPENVQAELEQQWGIRVISLRQSAAGYMLDFRYKVTDPVKAKKVLDRSIKPQLIVTSTGNHLQVPAPSKIGPLRQSSREPRADTNYFIFFANPRRQVNIGDEVSIQIGKLEIPGLKVSNS</sequence>
<name>A0A1H9GMY3_9GAMM</name>
<dbReference type="STRING" id="355243.SAMN03080615_01780"/>
<dbReference type="Proteomes" id="UP000198749">
    <property type="component" value="Unassembled WGS sequence"/>
</dbReference>
<keyword evidence="3" id="KW-1185">Reference proteome</keyword>
<organism evidence="2 3">
    <name type="scientific">Amphritea atlantica</name>
    <dbReference type="NCBI Taxonomy" id="355243"/>
    <lineage>
        <taxon>Bacteria</taxon>
        <taxon>Pseudomonadati</taxon>
        <taxon>Pseudomonadota</taxon>
        <taxon>Gammaproteobacteria</taxon>
        <taxon>Oceanospirillales</taxon>
        <taxon>Oceanospirillaceae</taxon>
        <taxon>Amphritea</taxon>
    </lineage>
</organism>
<dbReference type="EMBL" id="FOGB01000004">
    <property type="protein sequence ID" value="SEQ51389.1"/>
    <property type="molecule type" value="Genomic_DNA"/>
</dbReference>
<dbReference type="OrthoDB" id="7060294at2"/>
<dbReference type="AlphaFoldDB" id="A0A1H9GMY3"/>
<feature type="chain" id="PRO_5011588454" evidence="1">
    <location>
        <begin position="31"/>
        <end position="153"/>
    </location>
</feature>
<accession>A0A1H9GMY3</accession>
<evidence type="ECO:0000256" key="1">
    <source>
        <dbReference type="SAM" id="SignalP"/>
    </source>
</evidence>
<evidence type="ECO:0000313" key="2">
    <source>
        <dbReference type="EMBL" id="SEQ51389.1"/>
    </source>
</evidence>
<dbReference type="RefSeq" id="WP_091356780.1">
    <property type="nucleotide sequence ID" value="NZ_AP025284.1"/>
</dbReference>